<comment type="caution">
    <text evidence="2">The sequence shown here is derived from an EMBL/GenBank/DDBJ whole genome shotgun (WGS) entry which is preliminary data.</text>
</comment>
<keyword evidence="3" id="KW-1185">Reference proteome</keyword>
<gene>
    <name evidence="2" type="ORF">HCJ94_11770</name>
</gene>
<keyword evidence="1" id="KW-1133">Transmembrane helix</keyword>
<keyword evidence="1" id="KW-0812">Transmembrane</keyword>
<feature type="transmembrane region" description="Helical" evidence="1">
    <location>
        <begin position="98"/>
        <end position="118"/>
    </location>
</feature>
<reference evidence="2 3" key="1">
    <citation type="submission" date="2020-03" db="EMBL/GenBank/DDBJ databases">
        <title>WGS of actinomycetes isolated from Thailand.</title>
        <authorList>
            <person name="Thawai C."/>
        </authorList>
    </citation>
    <scope>NUCLEOTIDE SEQUENCE [LARGE SCALE GENOMIC DNA]</scope>
    <source>
        <strain evidence="2 3">HSS6-12</strain>
    </source>
</reference>
<feature type="transmembrane region" description="Helical" evidence="1">
    <location>
        <begin position="64"/>
        <end position="92"/>
    </location>
</feature>
<protein>
    <recommendedName>
        <fullName evidence="4">DUF983 domain-containing protein</fullName>
    </recommendedName>
</protein>
<dbReference type="Proteomes" id="UP000783871">
    <property type="component" value="Unassembled WGS sequence"/>
</dbReference>
<keyword evidence="1" id="KW-0472">Membrane</keyword>
<evidence type="ECO:0000313" key="3">
    <source>
        <dbReference type="Proteomes" id="UP000783871"/>
    </source>
</evidence>
<organism evidence="2 3">
    <name type="scientific">Micromonospora thermarum</name>
    <dbReference type="NCBI Taxonomy" id="2720024"/>
    <lineage>
        <taxon>Bacteria</taxon>
        <taxon>Bacillati</taxon>
        <taxon>Actinomycetota</taxon>
        <taxon>Actinomycetes</taxon>
        <taxon>Micromonosporales</taxon>
        <taxon>Micromonosporaceae</taxon>
        <taxon>Micromonospora</taxon>
    </lineage>
</organism>
<dbReference type="RefSeq" id="WP_168001022.1">
    <property type="nucleotide sequence ID" value="NZ_JAATEO010000010.1"/>
</dbReference>
<evidence type="ECO:0008006" key="4">
    <source>
        <dbReference type="Google" id="ProtNLM"/>
    </source>
</evidence>
<accession>A0ABX0Z8R6</accession>
<evidence type="ECO:0000313" key="2">
    <source>
        <dbReference type="EMBL" id="NJP32641.1"/>
    </source>
</evidence>
<name>A0ABX0Z8R6_9ACTN</name>
<proteinExistence type="predicted"/>
<dbReference type="EMBL" id="JAATEO010000010">
    <property type="protein sequence ID" value="NJP32641.1"/>
    <property type="molecule type" value="Genomic_DNA"/>
</dbReference>
<evidence type="ECO:0000256" key="1">
    <source>
        <dbReference type="SAM" id="Phobius"/>
    </source>
</evidence>
<feature type="transmembrane region" description="Helical" evidence="1">
    <location>
        <begin position="12"/>
        <end position="33"/>
    </location>
</feature>
<sequence length="149" mass="15553">MTWIDEELAGMVVTLIAHAIGLPVAAVGGYLIYRTTHDHESMFSCPNCGGGWFGPRLAPRRARVAFHVSIGLLLLGLLSGTIAILSGGWLLIDGRPSVIPVVVLVVSVATAHAGAKGLARYRANPLARCGDCGWDSGGRAHTVFGPVGQ</sequence>